<accession>A0A2M7G5M7</accession>
<sequence length="264" mass="30673">MSFQSYRQLRQKEAQLVEQIRGEIRLSEPEALVAYLPNFMPPKPVEYIVLAMEPSMAWAKTEEEAQQQVNKGYRNFMHSWEDFLLHHCLKTDLPSYHITDISKAAMTVKNAGIWRDQLYPQWMDLLCQEIELVGAENAVIIPLGAKVEDYLQGKILPRPIAAKMMHFSGNAAKYRKDIPAGFPEEYEEFSKKQTIQILLESAEERLKKLFQTENQIFETPTPQKLIDDRISVLSKKEGVSESRKQLMFTYFKQLTEIVAKNSKR</sequence>
<evidence type="ECO:0000313" key="1">
    <source>
        <dbReference type="EMBL" id="PIW17273.1"/>
    </source>
</evidence>
<dbReference type="Proteomes" id="UP000231019">
    <property type="component" value="Unassembled WGS sequence"/>
</dbReference>
<comment type="caution">
    <text evidence="1">The sequence shown here is derived from an EMBL/GenBank/DDBJ whole genome shotgun (WGS) entry which is preliminary data.</text>
</comment>
<evidence type="ECO:0000313" key="2">
    <source>
        <dbReference type="Proteomes" id="UP000231019"/>
    </source>
</evidence>
<dbReference type="EMBL" id="PFFQ01000025">
    <property type="protein sequence ID" value="PIW17273.1"/>
    <property type="molecule type" value="Genomic_DNA"/>
</dbReference>
<proteinExistence type="predicted"/>
<reference evidence="1 2" key="1">
    <citation type="submission" date="2017-09" db="EMBL/GenBank/DDBJ databases">
        <title>Depth-based differentiation of microbial function through sediment-hosted aquifers and enrichment of novel symbionts in the deep terrestrial subsurface.</title>
        <authorList>
            <person name="Probst A.J."/>
            <person name="Ladd B."/>
            <person name="Jarett J.K."/>
            <person name="Geller-Mcgrath D.E."/>
            <person name="Sieber C.M."/>
            <person name="Emerson J.B."/>
            <person name="Anantharaman K."/>
            <person name="Thomas B.C."/>
            <person name="Malmstrom R."/>
            <person name="Stieglmeier M."/>
            <person name="Klingl A."/>
            <person name="Woyke T."/>
            <person name="Ryan C.M."/>
            <person name="Banfield J.F."/>
        </authorList>
    </citation>
    <scope>NUCLEOTIDE SEQUENCE [LARGE SCALE GENOMIC DNA]</scope>
    <source>
        <strain evidence="1">CG17_big_fil_post_rev_8_21_14_2_50_48_46</strain>
    </source>
</reference>
<protein>
    <submittedName>
        <fullName evidence="1">Uncharacterized protein</fullName>
    </submittedName>
</protein>
<organism evidence="1 2">
    <name type="scientific">bacterium (Candidatus Blackallbacteria) CG17_big_fil_post_rev_8_21_14_2_50_48_46</name>
    <dbReference type="NCBI Taxonomy" id="2014261"/>
    <lineage>
        <taxon>Bacteria</taxon>
        <taxon>Candidatus Blackallbacteria</taxon>
    </lineage>
</organism>
<gene>
    <name evidence="1" type="ORF">COW36_09380</name>
</gene>
<name>A0A2M7G5M7_9BACT</name>
<dbReference type="AlphaFoldDB" id="A0A2M7G5M7"/>